<evidence type="ECO:0000313" key="6">
    <source>
        <dbReference type="EMBL" id="RTE66517.1"/>
    </source>
</evidence>
<dbReference type="Gene3D" id="3.30.1150.10">
    <property type="match status" value="1"/>
</dbReference>
<evidence type="ECO:0000313" key="7">
    <source>
        <dbReference type="Proteomes" id="UP000283087"/>
    </source>
</evidence>
<proteinExistence type="predicted"/>
<organism evidence="6 7">
    <name type="scientific">Amphritea opalescens</name>
    <dbReference type="NCBI Taxonomy" id="2490544"/>
    <lineage>
        <taxon>Bacteria</taxon>
        <taxon>Pseudomonadati</taxon>
        <taxon>Pseudomonadota</taxon>
        <taxon>Gammaproteobacteria</taxon>
        <taxon>Oceanospirillales</taxon>
        <taxon>Oceanospirillaceae</taxon>
        <taxon>Amphritea</taxon>
    </lineage>
</organism>
<evidence type="ECO:0000256" key="1">
    <source>
        <dbReference type="ARBA" id="ARBA00004167"/>
    </source>
</evidence>
<evidence type="ECO:0000256" key="4">
    <source>
        <dbReference type="ARBA" id="ARBA00023136"/>
    </source>
</evidence>
<dbReference type="AlphaFoldDB" id="A0A430KSR0"/>
<comment type="caution">
    <text evidence="6">The sequence shown here is derived from an EMBL/GenBank/DDBJ whole genome shotgun (WGS) entry which is preliminary data.</text>
</comment>
<evidence type="ECO:0000259" key="5">
    <source>
        <dbReference type="PROSITE" id="PS52015"/>
    </source>
</evidence>
<dbReference type="SUPFAM" id="SSF74653">
    <property type="entry name" value="TolA/TonB C-terminal domain"/>
    <property type="match status" value="1"/>
</dbReference>
<dbReference type="InterPro" id="IPR037682">
    <property type="entry name" value="TonB_C"/>
</dbReference>
<dbReference type="InterPro" id="IPR006260">
    <property type="entry name" value="TonB/TolA_C"/>
</dbReference>
<keyword evidence="2" id="KW-0812">Transmembrane</keyword>
<keyword evidence="7" id="KW-1185">Reference proteome</keyword>
<evidence type="ECO:0000256" key="3">
    <source>
        <dbReference type="ARBA" id="ARBA00022989"/>
    </source>
</evidence>
<comment type="subcellular location">
    <subcellularLocation>
        <location evidence="1">Membrane</location>
        <topology evidence="1">Single-pass membrane protein</topology>
    </subcellularLocation>
</comment>
<feature type="domain" description="TonB C-terminal" evidence="5">
    <location>
        <begin position="1"/>
        <end position="61"/>
    </location>
</feature>
<reference evidence="6 7" key="1">
    <citation type="submission" date="2018-11" db="EMBL/GenBank/DDBJ databases">
        <title>The draft genome sequence of Amphritea opalescens ANRC-JH13T.</title>
        <authorList>
            <person name="Fang Z."/>
            <person name="Zhang Y."/>
            <person name="Han X."/>
        </authorList>
    </citation>
    <scope>NUCLEOTIDE SEQUENCE [LARGE SCALE GENOMIC DNA]</scope>
    <source>
        <strain evidence="6 7">ANRC-JH13</strain>
    </source>
</reference>
<dbReference type="GO" id="GO:0055085">
    <property type="term" value="P:transmembrane transport"/>
    <property type="evidence" value="ECO:0007669"/>
    <property type="project" value="InterPro"/>
</dbReference>
<dbReference type="OrthoDB" id="9792439at2"/>
<keyword evidence="4" id="KW-0472">Membrane</keyword>
<sequence length="61" mass="6878">MDIWLDEKGNKSKLEITQSSGLTLLDKSALKAVSGWQFKPYEKNGIRIASRVRIPVVFSLN</sequence>
<accession>A0A430KSR0</accession>
<name>A0A430KSR0_9GAMM</name>
<dbReference type="GO" id="GO:0016020">
    <property type="term" value="C:membrane"/>
    <property type="evidence" value="ECO:0007669"/>
    <property type="project" value="UniProtKB-SubCell"/>
</dbReference>
<keyword evidence="3" id="KW-1133">Transmembrane helix</keyword>
<dbReference type="Pfam" id="PF03544">
    <property type="entry name" value="TonB_C"/>
    <property type="match status" value="1"/>
</dbReference>
<dbReference type="EMBL" id="RQXW01000005">
    <property type="protein sequence ID" value="RTE66517.1"/>
    <property type="molecule type" value="Genomic_DNA"/>
</dbReference>
<dbReference type="NCBIfam" id="TIGR01352">
    <property type="entry name" value="tonB_Cterm"/>
    <property type="match status" value="1"/>
</dbReference>
<dbReference type="Proteomes" id="UP000283087">
    <property type="component" value="Unassembled WGS sequence"/>
</dbReference>
<gene>
    <name evidence="6" type="ORF">EH243_06875</name>
</gene>
<protein>
    <submittedName>
        <fullName evidence="6">Energy transducer TonB</fullName>
    </submittedName>
</protein>
<dbReference type="PROSITE" id="PS52015">
    <property type="entry name" value="TONB_CTD"/>
    <property type="match status" value="1"/>
</dbReference>
<evidence type="ECO:0000256" key="2">
    <source>
        <dbReference type="ARBA" id="ARBA00022692"/>
    </source>
</evidence>